<evidence type="ECO:0000256" key="1">
    <source>
        <dbReference type="SAM" id="MobiDB-lite"/>
    </source>
</evidence>
<evidence type="ECO:0000313" key="2">
    <source>
        <dbReference type="EMBL" id="KAG0668886.1"/>
    </source>
</evidence>
<protein>
    <submittedName>
        <fullName evidence="2">Uncharacterized protein</fullName>
    </submittedName>
</protein>
<organism evidence="2 3">
    <name type="scientific">Maudiozyma exigua</name>
    <name type="common">Yeast</name>
    <name type="synonym">Kazachstania exigua</name>
    <dbReference type="NCBI Taxonomy" id="34358"/>
    <lineage>
        <taxon>Eukaryota</taxon>
        <taxon>Fungi</taxon>
        <taxon>Dikarya</taxon>
        <taxon>Ascomycota</taxon>
        <taxon>Saccharomycotina</taxon>
        <taxon>Saccharomycetes</taxon>
        <taxon>Saccharomycetales</taxon>
        <taxon>Saccharomycetaceae</taxon>
        <taxon>Maudiozyma</taxon>
    </lineage>
</organism>
<comment type="caution">
    <text evidence="2">The sequence shown here is derived from an EMBL/GenBank/DDBJ whole genome shotgun (WGS) entry which is preliminary data.</text>
</comment>
<feature type="compositionally biased region" description="Low complexity" evidence="1">
    <location>
        <begin position="51"/>
        <end position="69"/>
    </location>
</feature>
<dbReference type="OrthoDB" id="4051837at2759"/>
<dbReference type="EMBL" id="PUHR01000055">
    <property type="protein sequence ID" value="KAG0668886.1"/>
    <property type="molecule type" value="Genomic_DNA"/>
</dbReference>
<evidence type="ECO:0000313" key="3">
    <source>
        <dbReference type="Proteomes" id="UP000750334"/>
    </source>
</evidence>
<dbReference type="Proteomes" id="UP000750334">
    <property type="component" value="Unassembled WGS sequence"/>
</dbReference>
<feature type="region of interest" description="Disordered" evidence="1">
    <location>
        <begin position="51"/>
        <end position="70"/>
    </location>
</feature>
<reference evidence="2 3" key="1">
    <citation type="submission" date="2020-11" db="EMBL/GenBank/DDBJ databases">
        <title>Kefir isolates.</title>
        <authorList>
            <person name="Marcisauskas S."/>
            <person name="Kim Y."/>
            <person name="Blasche S."/>
        </authorList>
    </citation>
    <scope>NUCLEOTIDE SEQUENCE [LARGE SCALE GENOMIC DNA]</scope>
    <source>
        <strain evidence="2 3">OG2</strain>
    </source>
</reference>
<sequence length="383" mass="45018">MRKAYFHIFSRLSKSENEELRSTLKFLTGGNKATSALSSFFSNNQKSLTNSLNDTQLSNNNNNNNNNTSEDTKYINTIVKLLNTNLTKHEKNELRIRKHYDIFYKNLRDVLELTSSTAVSNQYPNTNITSKDMLNQIILSELTETFDIYKVSKIILSKKFHHFDELLDNISLFPINERLQISLLIYYRTKKLDIKQKYFQDWIKQLDNFKPSIQRVFWRCLYHKMNIENSKKDIYDTIVQIGNWNPNKIITLYQSLFEIANLLPNQNKLTINQNLFVITLRTLAPYKDFRSHMIKIVKLSLDCKLVNEKPLDPSVTQQADITNITSQYKFAISLNLILHEIYNNCLSSQNKQNNSIIPELEDIFKIINNEEKDIKSQLSIRYT</sequence>
<dbReference type="AlphaFoldDB" id="A0A9P6WC26"/>
<proteinExistence type="predicted"/>
<keyword evidence="3" id="KW-1185">Reference proteome</keyword>
<gene>
    <name evidence="2" type="ORF">C6P45_004303</name>
</gene>
<accession>A0A9P6WC26</accession>
<name>A0A9P6WC26_MAUEX</name>